<dbReference type="STRING" id="10029.G3IQ57"/>
<gene>
    <name evidence="2" type="ORF">I79_026148</name>
</gene>
<name>G3IQ57_CRIGR</name>
<dbReference type="EMBL" id="JH026656">
    <property type="protein sequence ID" value="EGV91219.1"/>
    <property type="molecule type" value="Genomic_DNA"/>
</dbReference>
<sequence length="59" mass="6828">MRKAKENSEESGEFDDLVSALRSGEVFDKDLSKLKRNRKRISNQVTDGSRERPITKLNF</sequence>
<dbReference type="Proteomes" id="UP000001075">
    <property type="component" value="Unassembled WGS sequence"/>
</dbReference>
<dbReference type="InParanoid" id="G3IQ57"/>
<evidence type="ECO:0000313" key="3">
    <source>
        <dbReference type="Proteomes" id="UP000001075"/>
    </source>
</evidence>
<protein>
    <submittedName>
        <fullName evidence="2">Disheveled-associated activator of morphogenesis 1</fullName>
    </submittedName>
</protein>
<evidence type="ECO:0000259" key="1">
    <source>
        <dbReference type="PROSITE" id="PS51231"/>
    </source>
</evidence>
<dbReference type="PROSITE" id="PS51231">
    <property type="entry name" value="DAD"/>
    <property type="match status" value="1"/>
</dbReference>
<evidence type="ECO:0000313" key="2">
    <source>
        <dbReference type="EMBL" id="EGV91219.1"/>
    </source>
</evidence>
<dbReference type="InterPro" id="IPR014767">
    <property type="entry name" value="DAD_dom"/>
</dbReference>
<feature type="domain" description="DAD" evidence="1">
    <location>
        <begin position="8"/>
        <end position="39"/>
    </location>
</feature>
<reference evidence="3" key="1">
    <citation type="journal article" date="2011" name="Nat. Biotechnol.">
        <title>The genomic sequence of the Chinese hamster ovary (CHO)-K1 cell line.</title>
        <authorList>
            <person name="Xu X."/>
            <person name="Nagarajan H."/>
            <person name="Lewis N.E."/>
            <person name="Pan S."/>
            <person name="Cai Z."/>
            <person name="Liu X."/>
            <person name="Chen W."/>
            <person name="Xie M."/>
            <person name="Wang W."/>
            <person name="Hammond S."/>
            <person name="Andersen M.R."/>
            <person name="Neff N."/>
            <person name="Passarelli B."/>
            <person name="Koh W."/>
            <person name="Fan H.C."/>
            <person name="Wang J."/>
            <person name="Gui Y."/>
            <person name="Lee K.H."/>
            <person name="Betenbaugh M.J."/>
            <person name="Quake S.R."/>
            <person name="Famili I."/>
            <person name="Palsson B.O."/>
            <person name="Wang J."/>
        </authorList>
    </citation>
    <scope>NUCLEOTIDE SEQUENCE [LARGE SCALE GENOMIC DNA]</scope>
    <source>
        <strain evidence="3">CHO K1 cell line</strain>
    </source>
</reference>
<accession>G3IQ57</accession>
<organism evidence="2 3">
    <name type="scientific">Cricetulus griseus</name>
    <name type="common">Chinese hamster</name>
    <name type="synonym">Cricetulus barabensis griseus</name>
    <dbReference type="NCBI Taxonomy" id="10029"/>
    <lineage>
        <taxon>Eukaryota</taxon>
        <taxon>Metazoa</taxon>
        <taxon>Chordata</taxon>
        <taxon>Craniata</taxon>
        <taxon>Vertebrata</taxon>
        <taxon>Euteleostomi</taxon>
        <taxon>Mammalia</taxon>
        <taxon>Eutheria</taxon>
        <taxon>Euarchontoglires</taxon>
        <taxon>Glires</taxon>
        <taxon>Rodentia</taxon>
        <taxon>Myomorpha</taxon>
        <taxon>Muroidea</taxon>
        <taxon>Cricetidae</taxon>
        <taxon>Cricetinae</taxon>
        <taxon>Cricetulus</taxon>
    </lineage>
</organism>
<dbReference type="AlphaFoldDB" id="G3IQ57"/>
<proteinExistence type="predicted"/>